<dbReference type="GO" id="GO:0004523">
    <property type="term" value="F:RNA-DNA hybrid ribonuclease activity"/>
    <property type="evidence" value="ECO:0007669"/>
    <property type="project" value="InterPro"/>
</dbReference>
<dbReference type="AlphaFoldDB" id="A0A4Y2V2S9"/>
<keyword evidence="3" id="KW-1185">Reference proteome</keyword>
<sequence>MSRYKPKLDHYLLVWSGSLENGVTTHLFSSSGQHSKLRAVLDCSPSGHRSSTPSTYKYNKKQLVPELLEQDLQLFHCYIQPNRLREQKQWTSYSPHNFLLHNQISSAENHRDSGAKAIYTDGSKTDKGTGSTYCILENYGIIASWQGKLDHSDSVFQTEILTIKMAIEAASSLHRPIKIWTDSLSSLMATLNPKSHHSTIREIQTLLLSHKHIHPRWLKAHVGYIGNECADQLAKEAITKGDPFFLPKPLSYLKYEIRSAALNIWQDNWDNGETGRSTHDIAPRVSIKPVGWNREELMFVTGHGPFPSYLQSSNT</sequence>
<feature type="domain" description="RNase H type-1" evidence="1">
    <location>
        <begin position="112"/>
        <end position="239"/>
    </location>
</feature>
<dbReference type="SUPFAM" id="SSF53098">
    <property type="entry name" value="Ribonuclease H-like"/>
    <property type="match status" value="1"/>
</dbReference>
<proteinExistence type="predicted"/>
<protein>
    <recommendedName>
        <fullName evidence="1">RNase H type-1 domain-containing protein</fullName>
    </recommendedName>
</protein>
<evidence type="ECO:0000313" key="2">
    <source>
        <dbReference type="EMBL" id="GBO19505.1"/>
    </source>
</evidence>
<dbReference type="InterPro" id="IPR012337">
    <property type="entry name" value="RNaseH-like_sf"/>
</dbReference>
<dbReference type="InterPro" id="IPR002156">
    <property type="entry name" value="RNaseH_domain"/>
</dbReference>
<dbReference type="CDD" id="cd09276">
    <property type="entry name" value="Rnase_HI_RT_non_LTR"/>
    <property type="match status" value="1"/>
</dbReference>
<dbReference type="InterPro" id="IPR036397">
    <property type="entry name" value="RNaseH_sf"/>
</dbReference>
<accession>A0A4Y2V2S9</accession>
<comment type="caution">
    <text evidence="2">The sequence shown here is derived from an EMBL/GenBank/DDBJ whole genome shotgun (WGS) entry which is preliminary data.</text>
</comment>
<organism evidence="2 3">
    <name type="scientific">Araneus ventricosus</name>
    <name type="common">Orbweaver spider</name>
    <name type="synonym">Epeira ventricosa</name>
    <dbReference type="NCBI Taxonomy" id="182803"/>
    <lineage>
        <taxon>Eukaryota</taxon>
        <taxon>Metazoa</taxon>
        <taxon>Ecdysozoa</taxon>
        <taxon>Arthropoda</taxon>
        <taxon>Chelicerata</taxon>
        <taxon>Arachnida</taxon>
        <taxon>Araneae</taxon>
        <taxon>Araneomorphae</taxon>
        <taxon>Entelegynae</taxon>
        <taxon>Araneoidea</taxon>
        <taxon>Araneidae</taxon>
        <taxon>Araneus</taxon>
    </lineage>
</organism>
<dbReference type="EMBL" id="BGPR01042988">
    <property type="protein sequence ID" value="GBO19505.1"/>
    <property type="molecule type" value="Genomic_DNA"/>
</dbReference>
<reference evidence="2 3" key="1">
    <citation type="journal article" date="2019" name="Sci. Rep.">
        <title>Orb-weaving spider Araneus ventricosus genome elucidates the spidroin gene catalogue.</title>
        <authorList>
            <person name="Kono N."/>
            <person name="Nakamura H."/>
            <person name="Ohtoshi R."/>
            <person name="Moran D.A.P."/>
            <person name="Shinohara A."/>
            <person name="Yoshida Y."/>
            <person name="Fujiwara M."/>
            <person name="Mori M."/>
            <person name="Tomita M."/>
            <person name="Arakawa K."/>
        </authorList>
    </citation>
    <scope>NUCLEOTIDE SEQUENCE [LARGE SCALE GENOMIC DNA]</scope>
</reference>
<dbReference type="Gene3D" id="3.30.420.10">
    <property type="entry name" value="Ribonuclease H-like superfamily/Ribonuclease H"/>
    <property type="match status" value="1"/>
</dbReference>
<dbReference type="GO" id="GO:0003676">
    <property type="term" value="F:nucleic acid binding"/>
    <property type="evidence" value="ECO:0007669"/>
    <property type="project" value="InterPro"/>
</dbReference>
<evidence type="ECO:0000259" key="1">
    <source>
        <dbReference type="PROSITE" id="PS50879"/>
    </source>
</evidence>
<dbReference type="Pfam" id="PF00075">
    <property type="entry name" value="RNase_H"/>
    <property type="match status" value="1"/>
</dbReference>
<dbReference type="PROSITE" id="PS50879">
    <property type="entry name" value="RNASE_H_1"/>
    <property type="match status" value="1"/>
</dbReference>
<name>A0A4Y2V2S9_ARAVE</name>
<dbReference type="Proteomes" id="UP000499080">
    <property type="component" value="Unassembled WGS sequence"/>
</dbReference>
<evidence type="ECO:0000313" key="3">
    <source>
        <dbReference type="Proteomes" id="UP000499080"/>
    </source>
</evidence>
<gene>
    <name evidence="2" type="ORF">AVEN_55250_1</name>
</gene>